<proteinExistence type="predicted"/>
<keyword evidence="3" id="KW-1185">Reference proteome</keyword>
<feature type="region of interest" description="Disordered" evidence="1">
    <location>
        <begin position="263"/>
        <end position="283"/>
    </location>
</feature>
<evidence type="ECO:0000313" key="2">
    <source>
        <dbReference type="EMBL" id="CAF9935986.1"/>
    </source>
</evidence>
<evidence type="ECO:0000313" key="3">
    <source>
        <dbReference type="Proteomes" id="UP000664534"/>
    </source>
</evidence>
<name>A0A8H3G4F4_9LECA</name>
<protein>
    <submittedName>
        <fullName evidence="2">Uncharacterized protein</fullName>
    </submittedName>
</protein>
<evidence type="ECO:0000256" key="1">
    <source>
        <dbReference type="SAM" id="MobiDB-lite"/>
    </source>
</evidence>
<reference evidence="2" key="1">
    <citation type="submission" date="2021-03" db="EMBL/GenBank/DDBJ databases">
        <authorList>
            <person name="Tagirdzhanova G."/>
        </authorList>
    </citation>
    <scope>NUCLEOTIDE SEQUENCE</scope>
</reference>
<accession>A0A8H3G4F4</accession>
<gene>
    <name evidence="2" type="ORF">IMSHALPRED_010419</name>
</gene>
<comment type="caution">
    <text evidence="2">The sequence shown here is derived from an EMBL/GenBank/DDBJ whole genome shotgun (WGS) entry which is preliminary data.</text>
</comment>
<dbReference type="Proteomes" id="UP000664534">
    <property type="component" value="Unassembled WGS sequence"/>
</dbReference>
<feature type="compositionally biased region" description="Basic and acidic residues" evidence="1">
    <location>
        <begin position="263"/>
        <end position="272"/>
    </location>
</feature>
<dbReference type="OrthoDB" id="5235440at2759"/>
<sequence>MSLSPRIQGGGQACPNEQEPENVPGTDRDISVNTPLDSKLRAELKREYYHGKEEIFGVDIKDDWRMMRKVVGPMPVVHRRSLQRLCNKPTILYFESSAQSPCPSSWPAIVFACIYKRWFRCHNSNPDLNFGKFFALPLQITPTGPQTIPEILKAHAHLCDQAASDLPSLKSDIVVLDEYLPPVRNVDRTISLDDEVQRRSAVLVLTGYDQGLSAAVNFDTLRSESLPLARPDVSETDSVNVIRVSLKTAVQFIVELQQREERAFSNSKRDPADTASNSKTDGCFTAVNSADEYVEDILDNPSKSDSKSKTILGALHIMQARERGEDLHETEFSQWNPN</sequence>
<organism evidence="2 3">
    <name type="scientific">Imshaugia aleurites</name>
    <dbReference type="NCBI Taxonomy" id="172621"/>
    <lineage>
        <taxon>Eukaryota</taxon>
        <taxon>Fungi</taxon>
        <taxon>Dikarya</taxon>
        <taxon>Ascomycota</taxon>
        <taxon>Pezizomycotina</taxon>
        <taxon>Lecanoromycetes</taxon>
        <taxon>OSLEUM clade</taxon>
        <taxon>Lecanoromycetidae</taxon>
        <taxon>Lecanorales</taxon>
        <taxon>Lecanorineae</taxon>
        <taxon>Parmeliaceae</taxon>
        <taxon>Imshaugia</taxon>
    </lineage>
</organism>
<dbReference type="AlphaFoldDB" id="A0A8H3G4F4"/>
<dbReference type="EMBL" id="CAJPDT010000087">
    <property type="protein sequence ID" value="CAF9935986.1"/>
    <property type="molecule type" value="Genomic_DNA"/>
</dbReference>
<feature type="region of interest" description="Disordered" evidence="1">
    <location>
        <begin position="1"/>
        <end position="32"/>
    </location>
</feature>